<dbReference type="RefSeq" id="WP_317704638.1">
    <property type="nucleotide sequence ID" value="NZ_AP024714.1"/>
</dbReference>
<keyword evidence="2" id="KW-1133">Transmembrane helix</keyword>
<keyword evidence="2" id="KW-0812">Transmembrane</keyword>
<evidence type="ECO:0000313" key="3">
    <source>
        <dbReference type="EMBL" id="BCX82230.1"/>
    </source>
</evidence>
<keyword evidence="2" id="KW-0472">Membrane</keyword>
<accession>A0AAU9C4V6</accession>
<sequence length="298" mass="33297">MTDPSKIDLTPSPLRRILWSLVMIALIAGTGYVLWWAYQLKQKAVLDEEEVAVVERHPPASEAKSPDQTPQEETTGEEGADEFVARADTSVEFSPPPAAIEASDAWLRNELAKVNRNPRFNQWLAETNDLLRKAVLLASEVSQGKVPRKAFAFWAPEDPFRARETGDGQYVIDPASYHRYDLLAAAVEAFDMELLWRLYQLAEPLVDQVYAEFAPPGSRFEDTLLKAAEHLLQTPQPRGEIRLVKPSVMYKFADPKLEALSPAQKQLLRMGPVNATIVKHQLGLLRGLLLAGSENRSG</sequence>
<dbReference type="EMBL" id="AP024714">
    <property type="protein sequence ID" value="BCX82230.1"/>
    <property type="molecule type" value="Genomic_DNA"/>
</dbReference>
<evidence type="ECO:0000256" key="1">
    <source>
        <dbReference type="SAM" id="MobiDB-lite"/>
    </source>
</evidence>
<dbReference type="Proteomes" id="UP001321825">
    <property type="component" value="Chromosome"/>
</dbReference>
<gene>
    <name evidence="3" type="ORF">MIT9_P1815</name>
</gene>
<name>A0AAU9C4V6_9GAMM</name>
<protein>
    <recommendedName>
        <fullName evidence="5">DUF3014 domain-containing protein</fullName>
    </recommendedName>
</protein>
<keyword evidence="4" id="KW-1185">Reference proteome</keyword>
<dbReference type="InterPro" id="IPR021382">
    <property type="entry name" value="DUF3014"/>
</dbReference>
<evidence type="ECO:0008006" key="5">
    <source>
        <dbReference type="Google" id="ProtNLM"/>
    </source>
</evidence>
<dbReference type="Pfam" id="PF11219">
    <property type="entry name" value="DUF3014"/>
    <property type="match status" value="1"/>
</dbReference>
<reference evidence="4" key="1">
    <citation type="journal article" date="2024" name="Int. J. Syst. Evol. Microbiol.">
        <title>Methylomarinovum tepidoasis sp. nov., a moderately thermophilic methanotroph of the family Methylothermaceae isolated from a deep-sea hydrothermal field.</title>
        <authorList>
            <person name="Hirayama H."/>
            <person name="Takaki Y."/>
            <person name="Abe M."/>
            <person name="Miyazaki M."/>
            <person name="Uematsu K."/>
            <person name="Matsui Y."/>
            <person name="Takai K."/>
        </authorList>
    </citation>
    <scope>NUCLEOTIDE SEQUENCE [LARGE SCALE GENOMIC DNA]</scope>
    <source>
        <strain evidence="4">IT-9</strain>
    </source>
</reference>
<organism evidence="3 4">
    <name type="scientific">Methylomarinovum caldicuralii</name>
    <dbReference type="NCBI Taxonomy" id="438856"/>
    <lineage>
        <taxon>Bacteria</taxon>
        <taxon>Pseudomonadati</taxon>
        <taxon>Pseudomonadota</taxon>
        <taxon>Gammaproteobacteria</taxon>
        <taxon>Methylococcales</taxon>
        <taxon>Methylothermaceae</taxon>
        <taxon>Methylomarinovum</taxon>
    </lineage>
</organism>
<feature type="region of interest" description="Disordered" evidence="1">
    <location>
        <begin position="56"/>
        <end position="79"/>
    </location>
</feature>
<dbReference type="AlphaFoldDB" id="A0AAU9C4V6"/>
<proteinExistence type="predicted"/>
<evidence type="ECO:0000313" key="4">
    <source>
        <dbReference type="Proteomes" id="UP001321825"/>
    </source>
</evidence>
<feature type="transmembrane region" description="Helical" evidence="2">
    <location>
        <begin position="17"/>
        <end position="38"/>
    </location>
</feature>
<evidence type="ECO:0000256" key="2">
    <source>
        <dbReference type="SAM" id="Phobius"/>
    </source>
</evidence>
<dbReference type="KEGG" id="mcau:MIT9_P1815"/>